<dbReference type="AlphaFoldDB" id="A0AAD6RXW8"/>
<feature type="transmembrane region" description="Helical" evidence="1">
    <location>
        <begin position="20"/>
        <end position="53"/>
    </location>
</feature>
<comment type="caution">
    <text evidence="2">The sequence shown here is derived from an EMBL/GenBank/DDBJ whole genome shotgun (WGS) entry which is preliminary data.</text>
</comment>
<evidence type="ECO:0000256" key="1">
    <source>
        <dbReference type="SAM" id="Phobius"/>
    </source>
</evidence>
<feature type="transmembrane region" description="Helical" evidence="1">
    <location>
        <begin position="133"/>
        <end position="153"/>
    </location>
</feature>
<keyword evidence="1" id="KW-0812">Transmembrane</keyword>
<proteinExistence type="predicted"/>
<keyword evidence="1" id="KW-1133">Transmembrane helix</keyword>
<name>A0AAD6RXW8_9AGAR</name>
<reference evidence="2" key="1">
    <citation type="submission" date="2023-03" db="EMBL/GenBank/DDBJ databases">
        <title>Massive genome expansion in bonnet fungi (Mycena s.s.) driven by repeated elements and novel gene families across ecological guilds.</title>
        <authorList>
            <consortium name="Lawrence Berkeley National Laboratory"/>
            <person name="Harder C.B."/>
            <person name="Miyauchi S."/>
            <person name="Viragh M."/>
            <person name="Kuo A."/>
            <person name="Thoen E."/>
            <person name="Andreopoulos B."/>
            <person name="Lu D."/>
            <person name="Skrede I."/>
            <person name="Drula E."/>
            <person name="Henrissat B."/>
            <person name="Morin E."/>
            <person name="Kohler A."/>
            <person name="Barry K."/>
            <person name="LaButti K."/>
            <person name="Morin E."/>
            <person name="Salamov A."/>
            <person name="Lipzen A."/>
            <person name="Mereny Z."/>
            <person name="Hegedus B."/>
            <person name="Baldrian P."/>
            <person name="Stursova M."/>
            <person name="Weitz H."/>
            <person name="Taylor A."/>
            <person name="Grigoriev I.V."/>
            <person name="Nagy L.G."/>
            <person name="Martin F."/>
            <person name="Kauserud H."/>
        </authorList>
    </citation>
    <scope>NUCLEOTIDE SEQUENCE</scope>
    <source>
        <strain evidence="2">CBHHK200</strain>
    </source>
</reference>
<dbReference type="Proteomes" id="UP001218188">
    <property type="component" value="Unassembled WGS sequence"/>
</dbReference>
<gene>
    <name evidence="2" type="ORF">C8F04DRAFT_1406473</name>
</gene>
<evidence type="ECO:0000313" key="3">
    <source>
        <dbReference type="Proteomes" id="UP001218188"/>
    </source>
</evidence>
<accession>A0AAD6RXW8</accession>
<sequence>MSSGGKKEPVLLEPSFSTNIDWSLFILFASAVVSVLWGIALAIFAAGVVPIAWTISQAAMAYDGFTSVVVTAVSSLSTAQLTYTIKLAVEAYASSILFEGFTLDQWTFLRALSESSIRPPFKFPWRKQTKSAIVWLALMGSLAAHSTSMAAILQPEFFDVIHHVDDWGPCGIPASNLSFNLSIPRDAQVQLEQATLTAGLELGTIYEQVSGNSTTSIVGRAFVKDNFGYGAIGGVADGLQEVPGVELDVQCGNGTSSLDFELLWAAIRIPLPTVNLTKKTVSFITDLESNSSLQIVTSAGGGKPIPPVTLTDAVPFAFFSAVLANGDGAMLTIGANGSAFTCIWNAIPRLVHVRMVHWNAAALPSETQTSGNTTLYPAAIGSALLGTLRGVAAGITLGGSLFFRANYSLVNIQHFITDGHYQAPSANTAIGVLLGDGAKAGLTAYSNYFTSHVFAPFVNDTINDAAAKTGVSICSSNNRSLHQHWRFGNLHWLGTLAIIQNCTIGAAALWVVFLLARPGKNRCIRVKGLEPLEISDAFRLGVGASLIVRETNGSTEQLLRVRSSGVEVKLSKRQV</sequence>
<keyword evidence="1" id="KW-0472">Membrane</keyword>
<feature type="transmembrane region" description="Helical" evidence="1">
    <location>
        <begin position="490"/>
        <end position="516"/>
    </location>
</feature>
<dbReference type="EMBL" id="JARJCM010000453">
    <property type="protein sequence ID" value="KAJ7016908.1"/>
    <property type="molecule type" value="Genomic_DNA"/>
</dbReference>
<protein>
    <submittedName>
        <fullName evidence="2">Uncharacterized protein</fullName>
    </submittedName>
</protein>
<organism evidence="2 3">
    <name type="scientific">Mycena alexandri</name>
    <dbReference type="NCBI Taxonomy" id="1745969"/>
    <lineage>
        <taxon>Eukaryota</taxon>
        <taxon>Fungi</taxon>
        <taxon>Dikarya</taxon>
        <taxon>Basidiomycota</taxon>
        <taxon>Agaricomycotina</taxon>
        <taxon>Agaricomycetes</taxon>
        <taxon>Agaricomycetidae</taxon>
        <taxon>Agaricales</taxon>
        <taxon>Marasmiineae</taxon>
        <taxon>Mycenaceae</taxon>
        <taxon>Mycena</taxon>
    </lineage>
</organism>
<evidence type="ECO:0000313" key="2">
    <source>
        <dbReference type="EMBL" id="KAJ7016908.1"/>
    </source>
</evidence>
<keyword evidence="3" id="KW-1185">Reference proteome</keyword>